<feature type="compositionally biased region" description="Basic residues" evidence="1">
    <location>
        <begin position="367"/>
        <end position="377"/>
    </location>
</feature>
<organism evidence="2 3">
    <name type="scientific">Olleya sediminilitoris</name>
    <dbReference type="NCBI Taxonomy" id="2795739"/>
    <lineage>
        <taxon>Bacteria</taxon>
        <taxon>Pseudomonadati</taxon>
        <taxon>Bacteroidota</taxon>
        <taxon>Flavobacteriia</taxon>
        <taxon>Flavobacteriales</taxon>
        <taxon>Flavobacteriaceae</taxon>
    </lineage>
</organism>
<proteinExistence type="predicted"/>
<sequence>MAKNWKTLLPKAPDQATDPALDLKASLEDLVHIDDTLKSLITEREALEQQMKTLSGESDVTDTPANSHFEQPIDSFKTKREQDQKRFETKRQLEDKIAAKKLEFKHWEKQRNALKLKVITAKKQVERAKAFKKAIKSDDFEARWEKQRETFKAKVLKKPKDLWSEQRDTPKDNWSEHRDQPKANWEENRDRPKAPILSKLKDSVVRKATKKSQPKPKAKTIKDRWEQLRDQQREAKKLKAKSEKKWDDFQKQSLVDSFDVIPKEGSNDFKSFENDFKALAQQEKDAFEQKQEQLKAKLKAKAKATKSSLTNQKQKEAKQEESKAQRQQDKQAEAKREEDRRQRQIKSRDEKKQAQKREQQREERKEARQKRKKDKYA</sequence>
<name>A0ABS1WIH5_9FLAO</name>
<feature type="compositionally biased region" description="Basic and acidic residues" evidence="1">
    <location>
        <begin position="313"/>
        <end position="366"/>
    </location>
</feature>
<feature type="compositionally biased region" description="Basic residues" evidence="1">
    <location>
        <begin position="207"/>
        <end position="219"/>
    </location>
</feature>
<feature type="compositionally biased region" description="Basic and acidic residues" evidence="1">
    <location>
        <begin position="155"/>
        <end position="205"/>
    </location>
</feature>
<evidence type="ECO:0000313" key="2">
    <source>
        <dbReference type="EMBL" id="MBL7558922.1"/>
    </source>
</evidence>
<accession>A0ABS1WIH5</accession>
<protein>
    <submittedName>
        <fullName evidence="2">Uncharacterized protein</fullName>
    </submittedName>
</protein>
<feature type="compositionally biased region" description="Basic and acidic residues" evidence="1">
    <location>
        <begin position="283"/>
        <end position="295"/>
    </location>
</feature>
<keyword evidence="3" id="KW-1185">Reference proteome</keyword>
<comment type="caution">
    <text evidence="2">The sequence shown here is derived from an EMBL/GenBank/DDBJ whole genome shotgun (WGS) entry which is preliminary data.</text>
</comment>
<feature type="region of interest" description="Disordered" evidence="1">
    <location>
        <begin position="283"/>
        <end position="377"/>
    </location>
</feature>
<dbReference type="EMBL" id="JAEMEF010000002">
    <property type="protein sequence ID" value="MBL7558922.1"/>
    <property type="molecule type" value="Genomic_DNA"/>
</dbReference>
<reference evidence="2 3" key="1">
    <citation type="submission" date="2020-12" db="EMBL/GenBank/DDBJ databases">
        <title>Olleya sediminilitoris sp. nov., isolated from a tidal flat.</title>
        <authorList>
            <person name="Park S."/>
            <person name="Yoon J.-H."/>
        </authorList>
    </citation>
    <scope>NUCLEOTIDE SEQUENCE [LARGE SCALE GENOMIC DNA]</scope>
    <source>
        <strain evidence="2 3">YSTF-M6</strain>
    </source>
</reference>
<feature type="region of interest" description="Disordered" evidence="1">
    <location>
        <begin position="54"/>
        <end position="84"/>
    </location>
</feature>
<evidence type="ECO:0000313" key="3">
    <source>
        <dbReference type="Proteomes" id="UP000605013"/>
    </source>
</evidence>
<gene>
    <name evidence="2" type="ORF">JAO71_03815</name>
</gene>
<dbReference type="RefSeq" id="WP_202998981.1">
    <property type="nucleotide sequence ID" value="NZ_JAEMEF010000002.1"/>
</dbReference>
<feature type="region of interest" description="Disordered" evidence="1">
    <location>
        <begin position="155"/>
        <end position="225"/>
    </location>
</feature>
<feature type="compositionally biased region" description="Polar residues" evidence="1">
    <location>
        <begin position="54"/>
        <end position="69"/>
    </location>
</feature>
<dbReference type="Proteomes" id="UP000605013">
    <property type="component" value="Unassembled WGS sequence"/>
</dbReference>
<evidence type="ECO:0000256" key="1">
    <source>
        <dbReference type="SAM" id="MobiDB-lite"/>
    </source>
</evidence>